<dbReference type="GO" id="GO:0009986">
    <property type="term" value="C:cell surface"/>
    <property type="evidence" value="ECO:0007669"/>
    <property type="project" value="TreeGrafter"/>
</dbReference>
<dbReference type="PROSITE" id="PS50835">
    <property type="entry name" value="IG_LIKE"/>
    <property type="match status" value="1"/>
</dbReference>
<dbReference type="InterPro" id="IPR007110">
    <property type="entry name" value="Ig-like_dom"/>
</dbReference>
<evidence type="ECO:0000256" key="2">
    <source>
        <dbReference type="ARBA" id="ARBA00023180"/>
    </source>
</evidence>
<organism evidence="6 7">
    <name type="scientific">Mus caroli</name>
    <name type="common">Ryukyu mouse</name>
    <name type="synonym">Ricefield mouse</name>
    <dbReference type="NCBI Taxonomy" id="10089"/>
    <lineage>
        <taxon>Eukaryota</taxon>
        <taxon>Metazoa</taxon>
        <taxon>Chordata</taxon>
        <taxon>Craniata</taxon>
        <taxon>Vertebrata</taxon>
        <taxon>Euteleostomi</taxon>
        <taxon>Mammalia</taxon>
        <taxon>Eutheria</taxon>
        <taxon>Euarchontoglires</taxon>
        <taxon>Glires</taxon>
        <taxon>Rodentia</taxon>
        <taxon>Myomorpha</taxon>
        <taxon>Muroidea</taxon>
        <taxon>Muridae</taxon>
        <taxon>Murinae</taxon>
        <taxon>Mus</taxon>
        <taxon>Mus</taxon>
    </lineage>
</organism>
<evidence type="ECO:0000256" key="4">
    <source>
        <dbReference type="ARBA" id="ARBA00038222"/>
    </source>
</evidence>
<protein>
    <submittedName>
        <fullName evidence="7">Pregnancy-specific glycoprotein 22-like isoform X2</fullName>
    </submittedName>
</protein>
<dbReference type="RefSeq" id="XP_021022369.1">
    <property type="nucleotide sequence ID" value="XM_021166710.1"/>
</dbReference>
<evidence type="ECO:0000259" key="5">
    <source>
        <dbReference type="PROSITE" id="PS50835"/>
    </source>
</evidence>
<dbReference type="GO" id="GO:0007165">
    <property type="term" value="P:signal transduction"/>
    <property type="evidence" value="ECO:0007669"/>
    <property type="project" value="TreeGrafter"/>
</dbReference>
<reference evidence="7" key="1">
    <citation type="submission" date="2025-08" db="UniProtKB">
        <authorList>
            <consortium name="RefSeq"/>
        </authorList>
    </citation>
    <scope>IDENTIFICATION</scope>
</reference>
<keyword evidence="3" id="KW-0393">Immunoglobulin domain</keyword>
<dbReference type="Pfam" id="PF00047">
    <property type="entry name" value="ig"/>
    <property type="match status" value="1"/>
</dbReference>
<dbReference type="InterPro" id="IPR013783">
    <property type="entry name" value="Ig-like_fold"/>
</dbReference>
<dbReference type="GeneID" id="110297752"/>
<evidence type="ECO:0000256" key="3">
    <source>
        <dbReference type="ARBA" id="ARBA00023319"/>
    </source>
</evidence>
<proteinExistence type="inferred from homology"/>
<dbReference type="InterPro" id="IPR013151">
    <property type="entry name" value="Immunoglobulin_dom"/>
</dbReference>
<dbReference type="PROSITE" id="PS51257">
    <property type="entry name" value="PROKAR_LIPOPROTEIN"/>
    <property type="match status" value="1"/>
</dbReference>
<dbReference type="KEGG" id="mcal:110297752"/>
<dbReference type="FunFam" id="2.60.40.10:FF:000340">
    <property type="entry name" value="Carcinoembryonic antigen-related cell adhesion molecule 1"/>
    <property type="match status" value="2"/>
</dbReference>
<dbReference type="InterPro" id="IPR036179">
    <property type="entry name" value="Ig-like_dom_sf"/>
</dbReference>
<feature type="domain" description="Ig-like" evidence="5">
    <location>
        <begin position="385"/>
        <end position="473"/>
    </location>
</feature>
<dbReference type="InterPro" id="IPR013106">
    <property type="entry name" value="Ig_V-set"/>
</dbReference>
<keyword evidence="6" id="KW-1185">Reference proteome</keyword>
<dbReference type="GO" id="GO:1990782">
    <property type="term" value="F:protein tyrosine kinase binding"/>
    <property type="evidence" value="ECO:0007669"/>
    <property type="project" value="TreeGrafter"/>
</dbReference>
<evidence type="ECO:0000313" key="6">
    <source>
        <dbReference type="Proteomes" id="UP000515126"/>
    </source>
</evidence>
<dbReference type="AlphaFoldDB" id="A0A6P5PZQ7"/>
<dbReference type="GO" id="GO:0005886">
    <property type="term" value="C:plasma membrane"/>
    <property type="evidence" value="ECO:0007669"/>
    <property type="project" value="TreeGrafter"/>
</dbReference>
<dbReference type="PANTHER" id="PTHR44427">
    <property type="entry name" value="CARCINOEMBRYONIC ANTIGEN-RELATED CELL ADHESION MOLECULE 19"/>
    <property type="match status" value="1"/>
</dbReference>
<dbReference type="SUPFAM" id="SSF48726">
    <property type="entry name" value="Immunoglobulin"/>
    <property type="match status" value="4"/>
</dbReference>
<dbReference type="PANTHER" id="PTHR44427:SF1">
    <property type="entry name" value="CARCINOEMBRYONIC ANTIGEN-RELATED CELL ADHESION MOLECULE 1"/>
    <property type="match status" value="1"/>
</dbReference>
<comment type="similarity">
    <text evidence="4">Belongs to the immunoglobulin superfamily. CEA family.</text>
</comment>
<dbReference type="GO" id="GO:0002682">
    <property type="term" value="P:regulation of immune system process"/>
    <property type="evidence" value="ECO:0007669"/>
    <property type="project" value="TreeGrafter"/>
</dbReference>
<keyword evidence="2" id="KW-0325">Glycoprotein</keyword>
<dbReference type="InterPro" id="IPR003598">
    <property type="entry name" value="Ig_sub2"/>
</dbReference>
<sequence>MTVRRQMEVSSVLPCKGCTPWQGLLFAASLLACWLLSTTAQVTIESVPFNVVEGENVLLLVDNLPENLIALAWYRGLRKIVVYTLNTKVSVMGQMYSGREIVSSNGSLWIHNVTRKDTGFYTLRTVNRRGEIVSTSSMYLYVYTSLFICGRPSFPAKLTIESVPPSVAEGGSVLLLVYNLQDKLRGLSWYKGAYVSRNLEIARQIIAKNSSVPGPAHSGRETVYSNGSLLLQNVTRNDTGFYTLRTLNRHRKMELAHVQLQVDTSLSSCCDTLDSGQLIIDPMPRYAAEGESILLRVLNLPEDVQVFCWYKGALTFQIFKIAEYSRARNSITKGPAQSRTERVYTNGSLLLQDVTEKDTGLYTLQTIDRNFKIEKAHVQIHVNKPVTQPFMRVTDSTVRVQSSVVFTCFSDNTGVSIRWLFNNQSLQLTERITLSPSKCQLRINPVRKEDAGEYQCEVFNPVSSKTSLPVSLAVMNE</sequence>
<accession>A0A6P5PZQ7</accession>
<name>A0A6P5PZQ7_MUSCR</name>
<dbReference type="Gene3D" id="2.60.40.10">
    <property type="entry name" value="Immunoglobulins"/>
    <property type="match status" value="4"/>
</dbReference>
<keyword evidence="1" id="KW-0732">Signal</keyword>
<gene>
    <name evidence="7" type="primary">LOC110297752</name>
</gene>
<dbReference type="CDD" id="cd05740">
    <property type="entry name" value="IgI_hCEACAM_2_4_6_like"/>
    <property type="match status" value="1"/>
</dbReference>
<dbReference type="SMART" id="SM00409">
    <property type="entry name" value="IG"/>
    <property type="match status" value="4"/>
</dbReference>
<dbReference type="CDD" id="cd05774">
    <property type="entry name" value="IgV_CEACAM_D1"/>
    <property type="match status" value="3"/>
</dbReference>
<dbReference type="FunFam" id="2.60.40.10:FF:000244">
    <property type="entry name" value="carcinoembryonic antigen-related cell adhesion molecule 16"/>
    <property type="match status" value="1"/>
</dbReference>
<dbReference type="InterPro" id="IPR050831">
    <property type="entry name" value="CEA_cell_adhesion"/>
</dbReference>
<dbReference type="Proteomes" id="UP000515126">
    <property type="component" value="Chromosome 7"/>
</dbReference>
<evidence type="ECO:0000256" key="1">
    <source>
        <dbReference type="ARBA" id="ARBA00022729"/>
    </source>
</evidence>
<evidence type="ECO:0000313" key="7">
    <source>
        <dbReference type="RefSeq" id="XP_021022369.1"/>
    </source>
</evidence>
<dbReference type="InterPro" id="IPR003599">
    <property type="entry name" value="Ig_sub"/>
</dbReference>
<dbReference type="Pfam" id="PF07686">
    <property type="entry name" value="V-set"/>
    <property type="match status" value="3"/>
</dbReference>
<dbReference type="SMART" id="SM00408">
    <property type="entry name" value="IGc2"/>
    <property type="match status" value="1"/>
</dbReference>